<dbReference type="EMBL" id="QNRR01000004">
    <property type="protein sequence ID" value="RBP44575.1"/>
    <property type="molecule type" value="Genomic_DNA"/>
</dbReference>
<protein>
    <submittedName>
        <fullName evidence="2">Uncharacterized protein</fullName>
    </submittedName>
</protein>
<evidence type="ECO:0000313" key="2">
    <source>
        <dbReference type="EMBL" id="RBP44575.1"/>
    </source>
</evidence>
<feature type="region of interest" description="Disordered" evidence="1">
    <location>
        <begin position="1"/>
        <end position="24"/>
    </location>
</feature>
<name>A0A366HPQ3_9BACT</name>
<accession>A0A366HPQ3</accession>
<organism evidence="2 3">
    <name type="scientific">Roseimicrobium gellanilyticum</name>
    <dbReference type="NCBI Taxonomy" id="748857"/>
    <lineage>
        <taxon>Bacteria</taxon>
        <taxon>Pseudomonadati</taxon>
        <taxon>Verrucomicrobiota</taxon>
        <taxon>Verrucomicrobiia</taxon>
        <taxon>Verrucomicrobiales</taxon>
        <taxon>Verrucomicrobiaceae</taxon>
        <taxon>Roseimicrobium</taxon>
    </lineage>
</organism>
<keyword evidence="3" id="KW-1185">Reference proteome</keyword>
<evidence type="ECO:0000256" key="1">
    <source>
        <dbReference type="SAM" id="MobiDB-lite"/>
    </source>
</evidence>
<sequence length="95" mass="10554">MDQAPRSLETGLAKRGSQLGRGPWAGERVEAAKRRSWFLCAHWSATRWLVRLIIPLRGITGSNPVPTTNFNKAPATHVCRGFLFEMCYRASAAPT</sequence>
<evidence type="ECO:0000313" key="3">
    <source>
        <dbReference type="Proteomes" id="UP000253426"/>
    </source>
</evidence>
<gene>
    <name evidence="2" type="ORF">DES53_104396</name>
</gene>
<reference evidence="2 3" key="1">
    <citation type="submission" date="2018-06" db="EMBL/GenBank/DDBJ databases">
        <title>Genomic Encyclopedia of Type Strains, Phase IV (KMG-IV): sequencing the most valuable type-strain genomes for metagenomic binning, comparative biology and taxonomic classification.</title>
        <authorList>
            <person name="Goeker M."/>
        </authorList>
    </citation>
    <scope>NUCLEOTIDE SEQUENCE [LARGE SCALE GENOMIC DNA]</scope>
    <source>
        <strain evidence="2 3">DSM 25532</strain>
    </source>
</reference>
<dbReference type="Proteomes" id="UP000253426">
    <property type="component" value="Unassembled WGS sequence"/>
</dbReference>
<comment type="caution">
    <text evidence="2">The sequence shown here is derived from an EMBL/GenBank/DDBJ whole genome shotgun (WGS) entry which is preliminary data.</text>
</comment>
<dbReference type="AlphaFoldDB" id="A0A366HPQ3"/>
<proteinExistence type="predicted"/>